<dbReference type="STRING" id="74557.A0A1V9ZC70"/>
<dbReference type="GO" id="GO:0006357">
    <property type="term" value="P:regulation of transcription by RNA polymerase II"/>
    <property type="evidence" value="ECO:0007669"/>
    <property type="project" value="TreeGrafter"/>
</dbReference>
<dbReference type="InterPro" id="IPR034732">
    <property type="entry name" value="EPHD"/>
</dbReference>
<dbReference type="OrthoDB" id="20839at2759"/>
<feature type="compositionally biased region" description="Pro residues" evidence="4">
    <location>
        <begin position="544"/>
        <end position="553"/>
    </location>
</feature>
<reference evidence="6 7" key="1">
    <citation type="journal article" date="2014" name="Genome Biol. Evol.">
        <title>The secreted proteins of Achlya hypogyna and Thraustotheca clavata identify the ancestral oomycete secretome and reveal gene acquisitions by horizontal gene transfer.</title>
        <authorList>
            <person name="Misner I."/>
            <person name="Blouin N."/>
            <person name="Leonard G."/>
            <person name="Richards T.A."/>
            <person name="Lane C.E."/>
        </authorList>
    </citation>
    <scope>NUCLEOTIDE SEQUENCE [LARGE SCALE GENOMIC DNA]</scope>
    <source>
        <strain evidence="6 7">ATCC 34112</strain>
    </source>
</reference>
<dbReference type="Proteomes" id="UP000243217">
    <property type="component" value="Unassembled WGS sequence"/>
</dbReference>
<keyword evidence="7" id="KW-1185">Reference proteome</keyword>
<evidence type="ECO:0000256" key="1">
    <source>
        <dbReference type="ARBA" id="ARBA00022723"/>
    </source>
</evidence>
<feature type="compositionally biased region" description="Basic residues" evidence="4">
    <location>
        <begin position="563"/>
        <end position="573"/>
    </location>
</feature>
<keyword evidence="1" id="KW-0479">Metal-binding</keyword>
<keyword evidence="3" id="KW-0862">Zinc</keyword>
<evidence type="ECO:0000256" key="2">
    <source>
        <dbReference type="ARBA" id="ARBA00022771"/>
    </source>
</evidence>
<dbReference type="AlphaFoldDB" id="A0A1V9ZC70"/>
<comment type="caution">
    <text evidence="6">The sequence shown here is derived from an EMBL/GenBank/DDBJ whole genome shotgun (WGS) entry which is preliminary data.</text>
</comment>
<dbReference type="PANTHER" id="PTHR13793:SF107">
    <property type="entry name" value="BROMODOMAIN-CONTAINING PROTEIN HOMOLOG"/>
    <property type="match status" value="1"/>
</dbReference>
<dbReference type="InterPro" id="IPR050701">
    <property type="entry name" value="Histone_Mod_Regulator"/>
</dbReference>
<sequence length="683" mass="76406">MPMNNISPTHMRDEILPQCQFPIQCWFKKRIPLPSTVPSSAAPKAEPVVKSESVVKAEPVEVNSSEEWPWCYLRSDGKLAMPQVWRVFNEMFHSKEIDTSALLESLKGPESLYVIPPLGYLDIPDVIYDHRKQIYAAKSAQSLTALPPLEVGTMVNVAKRTWPGINKLGGTGRIKARREGENGIFVYDVAYVLGGRENQIDRQYITPVTLDDPIGAEQKKEANSDKSLAWSLQGAFVVKEANATGNEEFFKVSFSVDAESDKIEHLNLSTHSGNVKATFRLDSVVDVFEEHIPDEIGPQLHALQDQLRQIDTSSREAFEKLTKLLENEKKQAYFTAMQELTNKEYEEMYRKMMVLHEEHFGPVNPPLVKSKKTVAAENKPVAEEEDDSDEDVDLTLFITAKQEESSAVCCLCQLPGGDLAATSCGQVAHIMCLLYTPETYFDDNLGHGISDVTPERLGLTCEICKGKRGVNKLQCANKKCTKSFHVQCAYVRGQLTTYPSFTGWCAKHLKKADSQVQASIDWPPHIKKQLIKEGKIKENDTSLLPPPPDPSLIPPHKREAAKEKKKSVNRKRKPDVVTQVKAEVQTSVKDEPVTSIVKHEFNVGDTIQVQERTWSGINKPGGVGRIKKKHVSPGNIVTYDIDYVLGGGEKGVESFYVSPVDMTNDDTGKKRRRANYNASYECE</sequence>
<evidence type="ECO:0000313" key="6">
    <source>
        <dbReference type="EMBL" id="OQR95440.1"/>
    </source>
</evidence>
<dbReference type="SMART" id="SM00249">
    <property type="entry name" value="PHD"/>
    <property type="match status" value="1"/>
</dbReference>
<protein>
    <recommendedName>
        <fullName evidence="5">PHD-type domain-containing protein</fullName>
    </recommendedName>
</protein>
<name>A0A1V9ZC70_9STRA</name>
<evidence type="ECO:0000259" key="5">
    <source>
        <dbReference type="PROSITE" id="PS51805"/>
    </source>
</evidence>
<proteinExistence type="predicted"/>
<accession>A0A1V9ZC70</accession>
<evidence type="ECO:0000256" key="3">
    <source>
        <dbReference type="ARBA" id="ARBA00022833"/>
    </source>
</evidence>
<dbReference type="GO" id="GO:0008270">
    <property type="term" value="F:zinc ion binding"/>
    <property type="evidence" value="ECO:0007669"/>
    <property type="project" value="UniProtKB-KW"/>
</dbReference>
<organism evidence="6 7">
    <name type="scientific">Thraustotheca clavata</name>
    <dbReference type="NCBI Taxonomy" id="74557"/>
    <lineage>
        <taxon>Eukaryota</taxon>
        <taxon>Sar</taxon>
        <taxon>Stramenopiles</taxon>
        <taxon>Oomycota</taxon>
        <taxon>Saprolegniomycetes</taxon>
        <taxon>Saprolegniales</taxon>
        <taxon>Achlyaceae</taxon>
        <taxon>Thraustotheca</taxon>
    </lineage>
</organism>
<dbReference type="PROSITE" id="PS51805">
    <property type="entry name" value="EPHD"/>
    <property type="match status" value="1"/>
</dbReference>
<evidence type="ECO:0000256" key="4">
    <source>
        <dbReference type="SAM" id="MobiDB-lite"/>
    </source>
</evidence>
<dbReference type="Pfam" id="PF13832">
    <property type="entry name" value="zf-HC5HC2H_2"/>
    <property type="match status" value="1"/>
</dbReference>
<gene>
    <name evidence="6" type="ORF">THRCLA_07863</name>
</gene>
<feature type="region of interest" description="Disordered" evidence="4">
    <location>
        <begin position="538"/>
        <end position="577"/>
    </location>
</feature>
<dbReference type="PANTHER" id="PTHR13793">
    <property type="entry name" value="PHD FINGER PROTEINS"/>
    <property type="match status" value="1"/>
</dbReference>
<dbReference type="CDD" id="cd15571">
    <property type="entry name" value="ePHD"/>
    <property type="match status" value="1"/>
</dbReference>
<dbReference type="InterPro" id="IPR001965">
    <property type="entry name" value="Znf_PHD"/>
</dbReference>
<dbReference type="EMBL" id="JNBS01002106">
    <property type="protein sequence ID" value="OQR95440.1"/>
    <property type="molecule type" value="Genomic_DNA"/>
</dbReference>
<evidence type="ECO:0000313" key="7">
    <source>
        <dbReference type="Proteomes" id="UP000243217"/>
    </source>
</evidence>
<feature type="domain" description="PHD-type" evidence="5">
    <location>
        <begin position="406"/>
        <end position="509"/>
    </location>
</feature>
<keyword evidence="2" id="KW-0863">Zinc-finger</keyword>
<dbReference type="InterPro" id="IPR013083">
    <property type="entry name" value="Znf_RING/FYVE/PHD"/>
</dbReference>
<dbReference type="Gene3D" id="3.30.40.10">
    <property type="entry name" value="Zinc/RING finger domain, C3HC4 (zinc finger)"/>
    <property type="match status" value="1"/>
</dbReference>